<dbReference type="EMBL" id="MU091038">
    <property type="protein sequence ID" value="KAF7847266.1"/>
    <property type="molecule type" value="Genomic_DNA"/>
</dbReference>
<organism evidence="14 15">
    <name type="scientific">Corymbia citriodora subsp. variegata</name>
    <dbReference type="NCBI Taxonomy" id="360336"/>
    <lineage>
        <taxon>Eukaryota</taxon>
        <taxon>Viridiplantae</taxon>
        <taxon>Streptophyta</taxon>
        <taxon>Embryophyta</taxon>
        <taxon>Tracheophyta</taxon>
        <taxon>Spermatophyta</taxon>
        <taxon>Magnoliopsida</taxon>
        <taxon>eudicotyledons</taxon>
        <taxon>Gunneridae</taxon>
        <taxon>Pentapetalae</taxon>
        <taxon>rosids</taxon>
        <taxon>malvids</taxon>
        <taxon>Myrtales</taxon>
        <taxon>Myrtaceae</taxon>
        <taxon>Myrtoideae</taxon>
        <taxon>Eucalypteae</taxon>
        <taxon>Corymbia</taxon>
    </lineage>
</organism>
<reference evidence="14" key="1">
    <citation type="submission" date="2020-05" db="EMBL/GenBank/DDBJ databases">
        <title>WGS assembly of Corymbia citriodora subspecies variegata.</title>
        <authorList>
            <person name="Barry K."/>
            <person name="Hundley H."/>
            <person name="Shu S."/>
            <person name="Jenkins J."/>
            <person name="Grimwood J."/>
            <person name="Baten A."/>
        </authorList>
    </citation>
    <scope>NUCLEOTIDE SEQUENCE</scope>
    <source>
        <strain evidence="14">CV2-018</strain>
    </source>
</reference>
<dbReference type="Pfam" id="PF02298">
    <property type="entry name" value="Cu_bind_like"/>
    <property type="match status" value="1"/>
</dbReference>
<evidence type="ECO:0000256" key="5">
    <source>
        <dbReference type="ARBA" id="ARBA00022729"/>
    </source>
</evidence>
<keyword evidence="10" id="KW-1015">Disulfide bond</keyword>
<dbReference type="InterPro" id="IPR039391">
    <property type="entry name" value="Phytocyanin-like"/>
</dbReference>
<evidence type="ECO:0000256" key="7">
    <source>
        <dbReference type="ARBA" id="ARBA00022989"/>
    </source>
</evidence>
<dbReference type="OrthoDB" id="1934652at2759"/>
<gene>
    <name evidence="14" type="ORF">BT93_L3137</name>
</gene>
<evidence type="ECO:0000256" key="8">
    <source>
        <dbReference type="ARBA" id="ARBA00023008"/>
    </source>
</evidence>
<evidence type="ECO:0000256" key="2">
    <source>
        <dbReference type="ARBA" id="ARBA00022448"/>
    </source>
</evidence>
<dbReference type="GO" id="GO:0009055">
    <property type="term" value="F:electron transfer activity"/>
    <property type="evidence" value="ECO:0007669"/>
    <property type="project" value="InterPro"/>
</dbReference>
<dbReference type="GO" id="GO:0046872">
    <property type="term" value="F:metal ion binding"/>
    <property type="evidence" value="ECO:0007669"/>
    <property type="project" value="UniProtKB-KW"/>
</dbReference>
<feature type="transmembrane region" description="Helical" evidence="12">
    <location>
        <begin position="76"/>
        <end position="97"/>
    </location>
</feature>
<keyword evidence="11" id="KW-0325">Glycoprotein</keyword>
<comment type="subcellular location">
    <subcellularLocation>
        <location evidence="1">Membrane</location>
        <topology evidence="1">Single-pass type I membrane protein</topology>
    </subcellularLocation>
</comment>
<keyword evidence="9 12" id="KW-0472">Membrane</keyword>
<comment type="caution">
    <text evidence="14">The sequence shown here is derived from an EMBL/GenBank/DDBJ whole genome shotgun (WGS) entry which is preliminary data.</text>
</comment>
<evidence type="ECO:0000256" key="4">
    <source>
        <dbReference type="ARBA" id="ARBA00022723"/>
    </source>
</evidence>
<evidence type="ECO:0000256" key="1">
    <source>
        <dbReference type="ARBA" id="ARBA00004479"/>
    </source>
</evidence>
<keyword evidence="5" id="KW-0732">Signal</keyword>
<protein>
    <recommendedName>
        <fullName evidence="13">Phytocyanin domain-containing protein</fullName>
    </recommendedName>
</protein>
<feature type="domain" description="Phytocyanin" evidence="13">
    <location>
        <begin position="98"/>
        <end position="196"/>
    </location>
</feature>
<dbReference type="SUPFAM" id="SSF49503">
    <property type="entry name" value="Cupredoxins"/>
    <property type="match status" value="1"/>
</dbReference>
<dbReference type="AlphaFoldDB" id="A0A8T0CM87"/>
<dbReference type="GO" id="GO:0005886">
    <property type="term" value="C:plasma membrane"/>
    <property type="evidence" value="ECO:0007669"/>
    <property type="project" value="TreeGrafter"/>
</dbReference>
<dbReference type="PANTHER" id="PTHR33021:SF306">
    <property type="entry name" value="BLUE COPPER PROTEIN-LIKE"/>
    <property type="match status" value="1"/>
</dbReference>
<evidence type="ECO:0000313" key="14">
    <source>
        <dbReference type="EMBL" id="KAF7847266.1"/>
    </source>
</evidence>
<evidence type="ECO:0000259" key="13">
    <source>
        <dbReference type="PROSITE" id="PS51485"/>
    </source>
</evidence>
<evidence type="ECO:0000256" key="6">
    <source>
        <dbReference type="ARBA" id="ARBA00022982"/>
    </source>
</evidence>
<dbReference type="InterPro" id="IPR008972">
    <property type="entry name" value="Cupredoxin"/>
</dbReference>
<dbReference type="InterPro" id="IPR003245">
    <property type="entry name" value="Phytocyanin_dom"/>
</dbReference>
<evidence type="ECO:0000256" key="11">
    <source>
        <dbReference type="ARBA" id="ARBA00023180"/>
    </source>
</evidence>
<dbReference type="FunFam" id="2.60.40.420:FF:000067">
    <property type="entry name" value="Cupredoxin superfamily protein"/>
    <property type="match status" value="1"/>
</dbReference>
<evidence type="ECO:0000256" key="12">
    <source>
        <dbReference type="SAM" id="Phobius"/>
    </source>
</evidence>
<dbReference type="Gene3D" id="2.60.40.420">
    <property type="entry name" value="Cupredoxins - blue copper proteins"/>
    <property type="match status" value="1"/>
</dbReference>
<proteinExistence type="predicted"/>
<evidence type="ECO:0000256" key="10">
    <source>
        <dbReference type="ARBA" id="ARBA00023157"/>
    </source>
</evidence>
<keyword evidence="3 12" id="KW-0812">Transmembrane</keyword>
<keyword evidence="6" id="KW-0249">Electron transport</keyword>
<evidence type="ECO:0000256" key="9">
    <source>
        <dbReference type="ARBA" id="ARBA00023136"/>
    </source>
</evidence>
<keyword evidence="7 12" id="KW-1133">Transmembrane helix</keyword>
<accession>A0A8T0CM87</accession>
<sequence length="197" mass="22237">MLSIPKHFPMGNHIMHGITKHNKHPSRLVYIRAIRTMLKCKHRRTPIRTHRKHLLVSIGNTLCSHDSSEMARLGKCFLNVAAAVMMLLLILPSSSYAATYYVGDQSGWTYNVDLDSWLAGKTFYVGDVLVFIYDNTQHNVISVDANGYNNCSTKKTYGSYTSGNDQITLTEAGNWYFICSYHCDYADQKISVTVNSS</sequence>
<dbReference type="PROSITE" id="PS51485">
    <property type="entry name" value="PHYTOCYANIN"/>
    <property type="match status" value="1"/>
</dbReference>
<dbReference type="CDD" id="cd04216">
    <property type="entry name" value="Phytocyanin"/>
    <property type="match status" value="1"/>
</dbReference>
<keyword evidence="15" id="KW-1185">Reference proteome</keyword>
<evidence type="ECO:0000256" key="3">
    <source>
        <dbReference type="ARBA" id="ARBA00022692"/>
    </source>
</evidence>
<dbReference type="PANTHER" id="PTHR33021">
    <property type="entry name" value="BLUE COPPER PROTEIN"/>
    <property type="match status" value="1"/>
</dbReference>
<dbReference type="Gramene" id="rna-gnl|WGS:JABURB|Cocit.L3137.1">
    <property type="protein sequence ID" value="cds-KAF7847266.1"/>
    <property type="gene ID" value="gene-BT93_L3137"/>
</dbReference>
<evidence type="ECO:0000313" key="15">
    <source>
        <dbReference type="Proteomes" id="UP000806378"/>
    </source>
</evidence>
<dbReference type="GO" id="GO:0009610">
    <property type="term" value="P:response to symbiotic fungus"/>
    <property type="evidence" value="ECO:0007669"/>
    <property type="project" value="UniProtKB-ARBA"/>
</dbReference>
<keyword evidence="2" id="KW-0813">Transport</keyword>
<name>A0A8T0CM87_CORYI</name>
<dbReference type="Proteomes" id="UP000806378">
    <property type="component" value="Unassembled WGS sequence"/>
</dbReference>
<keyword evidence="4" id="KW-0479">Metal-binding</keyword>
<keyword evidence="8" id="KW-0186">Copper</keyword>